<dbReference type="InterPro" id="IPR009057">
    <property type="entry name" value="Homeodomain-like_sf"/>
</dbReference>
<keyword evidence="4" id="KW-1185">Reference proteome</keyword>
<comment type="subcellular location">
    <subcellularLocation>
        <location evidence="1">Nucleus</location>
    </subcellularLocation>
</comment>
<reference evidence="3 4" key="1">
    <citation type="journal article" date="2022" name="Allergy">
        <title>Genome assembly and annotation of Periplaneta americana reveal a comprehensive cockroach allergen profile.</title>
        <authorList>
            <person name="Wang L."/>
            <person name="Xiong Q."/>
            <person name="Saelim N."/>
            <person name="Wang L."/>
            <person name="Nong W."/>
            <person name="Wan A.T."/>
            <person name="Shi M."/>
            <person name="Liu X."/>
            <person name="Cao Q."/>
            <person name="Hui J.H.L."/>
            <person name="Sookrung N."/>
            <person name="Leung T.F."/>
            <person name="Tungtrongchitr A."/>
            <person name="Tsui S.K.W."/>
        </authorList>
    </citation>
    <scope>NUCLEOTIDE SEQUENCE [LARGE SCALE GENOMIC DNA]</scope>
    <source>
        <strain evidence="3">PWHHKU_190912</strain>
    </source>
</reference>
<evidence type="ECO:0000313" key="4">
    <source>
        <dbReference type="Proteomes" id="UP001148838"/>
    </source>
</evidence>
<organism evidence="3 4">
    <name type="scientific">Periplaneta americana</name>
    <name type="common">American cockroach</name>
    <name type="synonym">Blatta americana</name>
    <dbReference type="NCBI Taxonomy" id="6978"/>
    <lineage>
        <taxon>Eukaryota</taxon>
        <taxon>Metazoa</taxon>
        <taxon>Ecdysozoa</taxon>
        <taxon>Arthropoda</taxon>
        <taxon>Hexapoda</taxon>
        <taxon>Insecta</taxon>
        <taxon>Pterygota</taxon>
        <taxon>Neoptera</taxon>
        <taxon>Polyneoptera</taxon>
        <taxon>Dictyoptera</taxon>
        <taxon>Blattodea</taxon>
        <taxon>Blattoidea</taxon>
        <taxon>Blattidae</taxon>
        <taxon>Blattinae</taxon>
        <taxon>Periplaneta</taxon>
    </lineage>
</organism>
<comment type="caution">
    <text evidence="3">The sequence shown here is derived from an EMBL/GenBank/DDBJ whole genome shotgun (WGS) entry which is preliminary data.</text>
</comment>
<evidence type="ECO:0000256" key="1">
    <source>
        <dbReference type="ARBA" id="ARBA00004123"/>
    </source>
</evidence>
<evidence type="ECO:0000259" key="2">
    <source>
        <dbReference type="Pfam" id="PF05225"/>
    </source>
</evidence>
<dbReference type="SUPFAM" id="SSF46689">
    <property type="entry name" value="Homeodomain-like"/>
    <property type="match status" value="1"/>
</dbReference>
<gene>
    <name evidence="3" type="ORF">ANN_14299</name>
</gene>
<dbReference type="InterPro" id="IPR007889">
    <property type="entry name" value="HTH_Psq"/>
</dbReference>
<proteinExistence type="predicted"/>
<sequence>MHIIEARSPVVQETLKMTRHSVETGRLSKMPSNINNTSRVWTEDQMQKAIKAFREGRSQHHAADLYAVLHSCLQRVCKAGASSERLDLHNNWLVGFRKRIREIALRNAEGLLLALSNRLNRKDVTEYSNLLKETAKALDLVNKPHVINIPMNLIATNEELWRRTNQSQICYQIKQRKLNWIRHTLRKPDGATEKTAIDWNPQGVRKRGRPRKTWKQSIEEEVERYGKSWKEVKWMAGDRVRWRNFTAALCSI</sequence>
<evidence type="ECO:0000313" key="3">
    <source>
        <dbReference type="EMBL" id="KAJ4438357.1"/>
    </source>
</evidence>
<dbReference type="Proteomes" id="UP001148838">
    <property type="component" value="Unassembled WGS sequence"/>
</dbReference>
<dbReference type="Pfam" id="PF05225">
    <property type="entry name" value="HTH_psq"/>
    <property type="match status" value="1"/>
</dbReference>
<name>A0ABQ8SVY1_PERAM</name>
<accession>A0ABQ8SVY1</accession>
<dbReference type="EMBL" id="JAJSOF020000019">
    <property type="protein sequence ID" value="KAJ4438357.1"/>
    <property type="molecule type" value="Genomic_DNA"/>
</dbReference>
<feature type="domain" description="HTH psq-type" evidence="2">
    <location>
        <begin position="42"/>
        <end position="82"/>
    </location>
</feature>
<protein>
    <recommendedName>
        <fullName evidence="2">HTH psq-type domain-containing protein</fullName>
    </recommendedName>
</protein>